<accession>A0AAV1CLU9</accession>
<evidence type="ECO:0000259" key="5">
    <source>
        <dbReference type="SMART" id="SM00184"/>
    </source>
</evidence>
<dbReference type="PANTHER" id="PTHR45969">
    <property type="entry name" value="RING ZINC FINGER PROTEIN-RELATED"/>
    <property type="match status" value="1"/>
</dbReference>
<dbReference type="EMBL" id="OX459119">
    <property type="protein sequence ID" value="CAI9096108.1"/>
    <property type="molecule type" value="Genomic_DNA"/>
</dbReference>
<sequence length="165" mass="18590">MGLQNQLTDFSAESLPILMVALIGNCVGYLRSIFILVFQALGFSLATFDGHQNDNALCDLVGSGLTGVIMLAEQLNLNRMFSYDFDGGCRSGMTDCVFCLNRFQDGDRVRTLACRHVFHKHCFDGWLDQLKFDCPLCREPLVEDERVSLTSQRVTEDMLAWFSTQ</sequence>
<evidence type="ECO:0000313" key="7">
    <source>
        <dbReference type="Proteomes" id="UP001161247"/>
    </source>
</evidence>
<dbReference type="Pfam" id="PF13639">
    <property type="entry name" value="zf-RING_2"/>
    <property type="match status" value="1"/>
</dbReference>
<dbReference type="SMART" id="SM00184">
    <property type="entry name" value="RING"/>
    <property type="match status" value="1"/>
</dbReference>
<evidence type="ECO:0000313" key="6">
    <source>
        <dbReference type="EMBL" id="CAI9096108.1"/>
    </source>
</evidence>
<dbReference type="GO" id="GO:0008270">
    <property type="term" value="F:zinc ion binding"/>
    <property type="evidence" value="ECO:0007669"/>
    <property type="project" value="UniProtKB-KW"/>
</dbReference>
<keyword evidence="4" id="KW-1133">Transmembrane helix</keyword>
<reference evidence="6" key="1">
    <citation type="submission" date="2023-03" db="EMBL/GenBank/DDBJ databases">
        <authorList>
            <person name="Julca I."/>
        </authorList>
    </citation>
    <scope>NUCLEOTIDE SEQUENCE</scope>
</reference>
<protein>
    <submittedName>
        <fullName evidence="6">OLC1v1032185C1</fullName>
    </submittedName>
</protein>
<keyword evidence="7" id="KW-1185">Reference proteome</keyword>
<evidence type="ECO:0000256" key="2">
    <source>
        <dbReference type="ARBA" id="ARBA00022771"/>
    </source>
</evidence>
<dbReference type="SUPFAM" id="SSF57850">
    <property type="entry name" value="RING/U-box"/>
    <property type="match status" value="1"/>
</dbReference>
<dbReference type="Proteomes" id="UP001161247">
    <property type="component" value="Chromosome 2"/>
</dbReference>
<keyword evidence="2" id="KW-0863">Zinc-finger</keyword>
<keyword evidence="3" id="KW-0862">Zinc</keyword>
<name>A0AAV1CLU9_OLDCO</name>
<keyword evidence="4" id="KW-0812">Transmembrane</keyword>
<dbReference type="PANTHER" id="PTHR45969:SF5">
    <property type="entry name" value="E3 UBIQUITIN-PROTEIN LIGASE RHA2A"/>
    <property type="match status" value="1"/>
</dbReference>
<gene>
    <name evidence="6" type="ORF">OLC1_LOCUS6936</name>
</gene>
<dbReference type="Gene3D" id="3.30.40.10">
    <property type="entry name" value="Zinc/RING finger domain, C3HC4 (zinc finger)"/>
    <property type="match status" value="1"/>
</dbReference>
<evidence type="ECO:0000256" key="4">
    <source>
        <dbReference type="SAM" id="Phobius"/>
    </source>
</evidence>
<evidence type="ECO:0000256" key="1">
    <source>
        <dbReference type="ARBA" id="ARBA00022723"/>
    </source>
</evidence>
<evidence type="ECO:0000256" key="3">
    <source>
        <dbReference type="ARBA" id="ARBA00022833"/>
    </source>
</evidence>
<dbReference type="GO" id="GO:0016567">
    <property type="term" value="P:protein ubiquitination"/>
    <property type="evidence" value="ECO:0007669"/>
    <property type="project" value="TreeGrafter"/>
</dbReference>
<feature type="domain" description="RING-type" evidence="5">
    <location>
        <begin position="96"/>
        <end position="137"/>
    </location>
</feature>
<keyword evidence="4" id="KW-0472">Membrane</keyword>
<dbReference type="InterPro" id="IPR013083">
    <property type="entry name" value="Znf_RING/FYVE/PHD"/>
</dbReference>
<proteinExistence type="predicted"/>
<dbReference type="AlphaFoldDB" id="A0AAV1CLU9"/>
<feature type="transmembrane region" description="Helical" evidence="4">
    <location>
        <begin position="15"/>
        <end position="38"/>
    </location>
</feature>
<keyword evidence="1" id="KW-0479">Metal-binding</keyword>
<dbReference type="InterPro" id="IPR001841">
    <property type="entry name" value="Znf_RING"/>
</dbReference>
<organism evidence="6 7">
    <name type="scientific">Oldenlandia corymbosa var. corymbosa</name>
    <dbReference type="NCBI Taxonomy" id="529605"/>
    <lineage>
        <taxon>Eukaryota</taxon>
        <taxon>Viridiplantae</taxon>
        <taxon>Streptophyta</taxon>
        <taxon>Embryophyta</taxon>
        <taxon>Tracheophyta</taxon>
        <taxon>Spermatophyta</taxon>
        <taxon>Magnoliopsida</taxon>
        <taxon>eudicotyledons</taxon>
        <taxon>Gunneridae</taxon>
        <taxon>Pentapetalae</taxon>
        <taxon>asterids</taxon>
        <taxon>lamiids</taxon>
        <taxon>Gentianales</taxon>
        <taxon>Rubiaceae</taxon>
        <taxon>Rubioideae</taxon>
        <taxon>Spermacoceae</taxon>
        <taxon>Hedyotis-Oldenlandia complex</taxon>
        <taxon>Oldenlandia</taxon>
    </lineage>
</organism>
<dbReference type="GO" id="GO:0061630">
    <property type="term" value="F:ubiquitin protein ligase activity"/>
    <property type="evidence" value="ECO:0007669"/>
    <property type="project" value="TreeGrafter"/>
</dbReference>